<gene>
    <name evidence="7" type="ORF">pgond44_03698</name>
</gene>
<proteinExistence type="predicted"/>
<feature type="transmembrane region" description="Helical" evidence="6">
    <location>
        <begin position="184"/>
        <end position="209"/>
    </location>
</feature>
<dbReference type="PANTHER" id="PTHR30213">
    <property type="entry name" value="INNER MEMBRANE PROTEIN YHJD"/>
    <property type="match status" value="1"/>
</dbReference>
<evidence type="ECO:0000256" key="3">
    <source>
        <dbReference type="ARBA" id="ARBA00022692"/>
    </source>
</evidence>
<organism evidence="7 8">
    <name type="scientific">Psychroflexus gondwanensis ACAM 44</name>
    <dbReference type="NCBI Taxonomy" id="1189619"/>
    <lineage>
        <taxon>Bacteria</taxon>
        <taxon>Pseudomonadati</taxon>
        <taxon>Bacteroidota</taxon>
        <taxon>Flavobacteriia</taxon>
        <taxon>Flavobacteriales</taxon>
        <taxon>Flavobacteriaceae</taxon>
        <taxon>Psychroflexus</taxon>
    </lineage>
</organism>
<evidence type="ECO:0000256" key="4">
    <source>
        <dbReference type="ARBA" id="ARBA00022989"/>
    </source>
</evidence>
<evidence type="ECO:0000256" key="2">
    <source>
        <dbReference type="ARBA" id="ARBA00022475"/>
    </source>
</evidence>
<evidence type="ECO:0000256" key="1">
    <source>
        <dbReference type="ARBA" id="ARBA00004651"/>
    </source>
</evidence>
<dbReference type="InterPro" id="IPR017039">
    <property type="entry name" value="Virul_fac_BrkB"/>
</dbReference>
<dbReference type="NCBIfam" id="TIGR00765">
    <property type="entry name" value="yihY_not_rbn"/>
    <property type="match status" value="1"/>
</dbReference>
<sequence length="305" mass="33741">MNKKIKSFLKLKYPKILVDAIKDFTSNESLNFAAGTAFYTIFSLPAFLIIILNLGASLYQRAEIKEQLFAQITNLAGEESRQTLENILENFALNSDSAISATVAILILIFSATTVFISLQKAINHIWHIKPKPNRGWLKLAIDRLLSFSVVLSIGFILVVSLVLDAIVSYTFGKLDGVFPDLNIELISIVQIITSQLILIVIFALMYKILPDANVRWKDTWTGAIITAILFIAGKFLIGLYMSTNDLSSTYGAAGSLVILLIWVYYSVVIFLFGAQITYYVAEQIGGGVVAKAQAVKVKEIEVED</sequence>
<dbReference type="PIRSF" id="PIRSF035875">
    <property type="entry name" value="RNase_BN"/>
    <property type="match status" value="1"/>
</dbReference>
<dbReference type="PANTHER" id="PTHR30213:SF1">
    <property type="entry name" value="INNER MEMBRANE PROTEIN YHJD"/>
    <property type="match status" value="1"/>
</dbReference>
<feature type="transmembrane region" description="Helical" evidence="6">
    <location>
        <begin position="98"/>
        <end position="119"/>
    </location>
</feature>
<dbReference type="Pfam" id="PF03631">
    <property type="entry name" value="Virul_fac_BrkB"/>
    <property type="match status" value="1"/>
</dbReference>
<keyword evidence="5 6" id="KW-0472">Membrane</keyword>
<dbReference type="RefSeq" id="WP_003436816.1">
    <property type="nucleotide sequence ID" value="NZ_APLF01000003.1"/>
</dbReference>
<keyword evidence="8" id="KW-1185">Reference proteome</keyword>
<dbReference type="GO" id="GO:0005886">
    <property type="term" value="C:plasma membrane"/>
    <property type="evidence" value="ECO:0007669"/>
    <property type="project" value="UniProtKB-SubCell"/>
</dbReference>
<name>N1WPT2_9FLAO</name>
<accession>N1WPT2</accession>
<reference evidence="7 8" key="1">
    <citation type="journal article" date="2014" name="Genome Biol. Evol.">
        <title>Extensive gene acquisition in the extremely psychrophilic bacterial species Psychroflexus torquis and the link to sea-ice ecosystem specialism.</title>
        <authorList>
            <person name="Feng S."/>
            <person name="Powell S.M."/>
            <person name="Wilson R."/>
            <person name="Bowman J.P."/>
        </authorList>
    </citation>
    <scope>NUCLEOTIDE SEQUENCE [LARGE SCALE GENOMIC DNA]</scope>
    <source>
        <strain evidence="7 8">ACAM 44</strain>
    </source>
</reference>
<evidence type="ECO:0000313" key="8">
    <source>
        <dbReference type="Proteomes" id="UP000012317"/>
    </source>
</evidence>
<feature type="transmembrane region" description="Helical" evidence="6">
    <location>
        <begin position="140"/>
        <end position="164"/>
    </location>
</feature>
<keyword evidence="2" id="KW-1003">Cell membrane</keyword>
<feature type="transmembrane region" description="Helical" evidence="6">
    <location>
        <begin position="221"/>
        <end position="242"/>
    </location>
</feature>
<comment type="caution">
    <text evidence="7">The sequence shown here is derived from an EMBL/GenBank/DDBJ whole genome shotgun (WGS) entry which is preliminary data.</text>
</comment>
<dbReference type="EMBL" id="APLF01000003">
    <property type="protein sequence ID" value="EMY82306.1"/>
    <property type="molecule type" value="Genomic_DNA"/>
</dbReference>
<keyword evidence="4 6" id="KW-1133">Transmembrane helix</keyword>
<feature type="transmembrane region" description="Helical" evidence="6">
    <location>
        <begin position="254"/>
        <end position="275"/>
    </location>
</feature>
<evidence type="ECO:0000256" key="6">
    <source>
        <dbReference type="SAM" id="Phobius"/>
    </source>
</evidence>
<protein>
    <submittedName>
        <fullName evidence="7">Uncharacterized protein</fullName>
    </submittedName>
</protein>
<dbReference type="eggNOG" id="COG1295">
    <property type="taxonomic scope" value="Bacteria"/>
</dbReference>
<dbReference type="AlphaFoldDB" id="N1WPT2"/>
<evidence type="ECO:0000256" key="5">
    <source>
        <dbReference type="ARBA" id="ARBA00023136"/>
    </source>
</evidence>
<comment type="subcellular location">
    <subcellularLocation>
        <location evidence="1">Cell membrane</location>
        <topology evidence="1">Multi-pass membrane protein</topology>
    </subcellularLocation>
</comment>
<dbReference type="Proteomes" id="UP000012317">
    <property type="component" value="Unassembled WGS sequence"/>
</dbReference>
<feature type="transmembrane region" description="Helical" evidence="6">
    <location>
        <begin position="30"/>
        <end position="52"/>
    </location>
</feature>
<keyword evidence="3 6" id="KW-0812">Transmembrane</keyword>
<evidence type="ECO:0000313" key="7">
    <source>
        <dbReference type="EMBL" id="EMY82306.1"/>
    </source>
</evidence>